<accession>A0A917E7N5</accession>
<comment type="caution">
    <text evidence="1">The sequence shown here is derived from an EMBL/GenBank/DDBJ whole genome shotgun (WGS) entry which is preliminary data.</text>
</comment>
<dbReference type="EMBL" id="BMIQ01000005">
    <property type="protein sequence ID" value="GGE12998.1"/>
    <property type="molecule type" value="Genomic_DNA"/>
</dbReference>
<dbReference type="InterPro" id="IPR037069">
    <property type="entry name" value="AcylCoA_DH/ox_N_sf"/>
</dbReference>
<dbReference type="GO" id="GO:0050660">
    <property type="term" value="F:flavin adenine dinucleotide binding"/>
    <property type="evidence" value="ECO:0007669"/>
    <property type="project" value="InterPro"/>
</dbReference>
<dbReference type="AlphaFoldDB" id="A0A917E7N5"/>
<dbReference type="Gene3D" id="2.40.110.10">
    <property type="entry name" value="Butyryl-CoA Dehydrogenase, subunit A, domain 2"/>
    <property type="match status" value="1"/>
</dbReference>
<evidence type="ECO:0000313" key="2">
    <source>
        <dbReference type="Proteomes" id="UP000644699"/>
    </source>
</evidence>
<dbReference type="Gene3D" id="1.10.540.10">
    <property type="entry name" value="Acyl-CoA dehydrogenase/oxidase, N-terminal domain"/>
    <property type="match status" value="1"/>
</dbReference>
<protein>
    <submittedName>
        <fullName evidence="1">Acyl-CoA dehydrogenase</fullName>
    </submittedName>
</protein>
<dbReference type="SUPFAM" id="SSF56645">
    <property type="entry name" value="Acyl-CoA dehydrogenase NM domain-like"/>
    <property type="match status" value="1"/>
</dbReference>
<organism evidence="1 2">
    <name type="scientific">Aureimonas endophytica</name>
    <dbReference type="NCBI Taxonomy" id="2027858"/>
    <lineage>
        <taxon>Bacteria</taxon>
        <taxon>Pseudomonadati</taxon>
        <taxon>Pseudomonadota</taxon>
        <taxon>Alphaproteobacteria</taxon>
        <taxon>Hyphomicrobiales</taxon>
        <taxon>Aurantimonadaceae</taxon>
        <taxon>Aureimonas</taxon>
    </lineage>
</organism>
<sequence length="358" mass="37820">MAINDLTVVQAELRAVLAGLPASDDDPAPLVAVLRRHGALARFAGPVPDAAAREDWRPLFDWLVALGGIDLSLARLFEGHVNAVQLVSRYGTEAQRARVRNCVEAGGMLGVWGADGAEPVRLAPASKGGFRLSGAKRYASGAGLLRLALVPITESDGRMLLLLLDVDAPERVGAGDWDMRGMRRSRSGTYRFDGLCAGPEALVGEPEDYRREPFFVGGIWRCAAAQLGAVEAIVRLMAGELAAAGRDAHPLQMARIGQAIIAARGARLWVEDAAGRVETATGEAVAAAVALSAYGRLVTETAAMTVIDLAERALGLGSFALGHPVEALSRDLAVYIRQANPDAVLLQHGRVLMRELGA</sequence>
<keyword evidence="2" id="KW-1185">Reference proteome</keyword>
<reference evidence="1" key="1">
    <citation type="journal article" date="2014" name="Int. J. Syst. Evol. Microbiol.">
        <title>Complete genome sequence of Corynebacterium casei LMG S-19264T (=DSM 44701T), isolated from a smear-ripened cheese.</title>
        <authorList>
            <consortium name="US DOE Joint Genome Institute (JGI-PGF)"/>
            <person name="Walter F."/>
            <person name="Albersmeier A."/>
            <person name="Kalinowski J."/>
            <person name="Ruckert C."/>
        </authorList>
    </citation>
    <scope>NUCLEOTIDE SEQUENCE</scope>
    <source>
        <strain evidence="1">CGMCC 1.15367</strain>
    </source>
</reference>
<reference evidence="1" key="2">
    <citation type="submission" date="2020-09" db="EMBL/GenBank/DDBJ databases">
        <authorList>
            <person name="Sun Q."/>
            <person name="Zhou Y."/>
        </authorList>
    </citation>
    <scope>NUCLEOTIDE SEQUENCE</scope>
    <source>
        <strain evidence="1">CGMCC 1.15367</strain>
    </source>
</reference>
<gene>
    <name evidence="1" type="ORF">GCM10011390_35140</name>
</gene>
<dbReference type="InterPro" id="IPR009100">
    <property type="entry name" value="AcylCoA_DH/oxidase_NM_dom_sf"/>
</dbReference>
<dbReference type="InterPro" id="IPR036250">
    <property type="entry name" value="AcylCo_DH-like_C"/>
</dbReference>
<dbReference type="SUPFAM" id="SSF47203">
    <property type="entry name" value="Acyl-CoA dehydrogenase C-terminal domain-like"/>
    <property type="match status" value="1"/>
</dbReference>
<name>A0A917E7N5_9HYPH</name>
<dbReference type="Proteomes" id="UP000644699">
    <property type="component" value="Unassembled WGS sequence"/>
</dbReference>
<proteinExistence type="predicted"/>
<dbReference type="GO" id="GO:0016627">
    <property type="term" value="F:oxidoreductase activity, acting on the CH-CH group of donors"/>
    <property type="evidence" value="ECO:0007669"/>
    <property type="project" value="InterPro"/>
</dbReference>
<dbReference type="RefSeq" id="WP_188910764.1">
    <property type="nucleotide sequence ID" value="NZ_BMIQ01000005.1"/>
</dbReference>
<evidence type="ECO:0000313" key="1">
    <source>
        <dbReference type="EMBL" id="GGE12998.1"/>
    </source>
</evidence>
<dbReference type="Gene3D" id="1.20.140.10">
    <property type="entry name" value="Butyryl-CoA Dehydrogenase, subunit A, domain 3"/>
    <property type="match status" value="1"/>
</dbReference>
<dbReference type="InterPro" id="IPR046373">
    <property type="entry name" value="Acyl-CoA_Oxase/DH_mid-dom_sf"/>
</dbReference>